<dbReference type="EMBL" id="ACEB01000004">
    <property type="protein sequence ID" value="EEG28015.1"/>
    <property type="molecule type" value="Genomic_DNA"/>
</dbReference>
<organism evidence="1 2">
    <name type="scientific">Corynebacterium matruchotii ATCC 33806</name>
    <dbReference type="NCBI Taxonomy" id="566549"/>
    <lineage>
        <taxon>Bacteria</taxon>
        <taxon>Bacillati</taxon>
        <taxon>Actinomycetota</taxon>
        <taxon>Actinomycetes</taxon>
        <taxon>Mycobacteriales</taxon>
        <taxon>Corynebacteriaceae</taxon>
        <taxon>Corynebacterium</taxon>
    </lineage>
</organism>
<proteinExistence type="predicted"/>
<evidence type="ECO:0000313" key="1">
    <source>
        <dbReference type="EMBL" id="EEG28015.1"/>
    </source>
</evidence>
<accession>C0E0C4</accession>
<comment type="caution">
    <text evidence="1">The sequence shown here is derived from an EMBL/GenBank/DDBJ whole genome shotgun (WGS) entry which is preliminary data.</text>
</comment>
<sequence length="39" mass="4339">MDLGVKIGFLPPLSVICANGSLVILQRFTYYLDGEPKRN</sequence>
<protein>
    <submittedName>
        <fullName evidence="1">Uncharacterized protein</fullName>
    </submittedName>
</protein>
<dbReference type="Proteomes" id="UP000006247">
    <property type="component" value="Unassembled WGS sequence"/>
</dbReference>
<dbReference type="AlphaFoldDB" id="C0E0C4"/>
<dbReference type="HOGENOM" id="CLU_3308184_0_0_11"/>
<name>C0E0C4_9CORY</name>
<evidence type="ECO:0000313" key="2">
    <source>
        <dbReference type="Proteomes" id="UP000006247"/>
    </source>
</evidence>
<reference evidence="1 2" key="1">
    <citation type="submission" date="2009-01" db="EMBL/GenBank/DDBJ databases">
        <authorList>
            <person name="Fulton L."/>
            <person name="Clifton S."/>
            <person name="Chinwalla A.T."/>
            <person name="Mitreva M."/>
            <person name="Sodergren E."/>
            <person name="Weinstock G."/>
            <person name="Clifton S."/>
            <person name="Dooling D.J."/>
            <person name="Fulton B."/>
            <person name="Minx P."/>
            <person name="Pepin K.H."/>
            <person name="Johnson M."/>
            <person name="Bhonagiri V."/>
            <person name="Nash W.E."/>
            <person name="Mardis E.R."/>
            <person name="Wilson R.K."/>
        </authorList>
    </citation>
    <scope>NUCLEOTIDE SEQUENCE [LARGE SCALE GENOMIC DNA]</scope>
    <source>
        <strain evidence="1 2">ATCC 33806</strain>
    </source>
</reference>
<gene>
    <name evidence="1" type="ORF">CORMATOL_00424</name>
</gene>